<keyword evidence="7" id="KW-1185">Reference proteome</keyword>
<dbReference type="InterPro" id="IPR036390">
    <property type="entry name" value="WH_DNA-bd_sf"/>
</dbReference>
<evidence type="ECO:0000256" key="5">
    <source>
        <dbReference type="SAM" id="MobiDB-lite"/>
    </source>
</evidence>
<reference evidence="6 7" key="1">
    <citation type="submission" date="2023-07" db="EMBL/GenBank/DDBJ databases">
        <title>Sorghum-associated microbial communities from plants grown in Nebraska, USA.</title>
        <authorList>
            <person name="Schachtman D."/>
        </authorList>
    </citation>
    <scope>NUCLEOTIDE SEQUENCE [LARGE SCALE GENOMIC DNA]</scope>
    <source>
        <strain evidence="6 7">CC482</strain>
    </source>
</reference>
<protein>
    <recommendedName>
        <fullName evidence="4">HTH-type transcriptional regulator</fullName>
    </recommendedName>
</protein>
<evidence type="ECO:0000256" key="2">
    <source>
        <dbReference type="ARBA" id="ARBA00023125"/>
    </source>
</evidence>
<comment type="caution">
    <text evidence="6">The sequence shown here is derived from an EMBL/GenBank/DDBJ whole genome shotgun (WGS) entry which is preliminary data.</text>
</comment>
<dbReference type="InterPro" id="IPR052362">
    <property type="entry name" value="HTH-GbsR_regulator"/>
</dbReference>
<comment type="similarity">
    <text evidence="4">Belongs to the GbsR family.</text>
</comment>
<evidence type="ECO:0000313" key="6">
    <source>
        <dbReference type="EMBL" id="MDQ0116375.1"/>
    </source>
</evidence>
<dbReference type="Proteomes" id="UP001229346">
    <property type="component" value="Unassembled WGS sequence"/>
</dbReference>
<dbReference type="InterPro" id="IPR026282">
    <property type="entry name" value="MJ1563"/>
</dbReference>
<accession>A0ABT9U9R1</accession>
<feature type="compositionally biased region" description="Polar residues" evidence="5">
    <location>
        <begin position="1"/>
        <end position="19"/>
    </location>
</feature>
<evidence type="ECO:0000256" key="4">
    <source>
        <dbReference type="PIRNR" id="PIRNR006707"/>
    </source>
</evidence>
<feature type="region of interest" description="Disordered" evidence="5">
    <location>
        <begin position="1"/>
        <end position="27"/>
    </location>
</feature>
<proteinExistence type="inferred from homology"/>
<dbReference type="PIRSF" id="PIRSF006707">
    <property type="entry name" value="MJ1563"/>
    <property type="match status" value="1"/>
</dbReference>
<dbReference type="RefSeq" id="WP_307208437.1">
    <property type="nucleotide sequence ID" value="NZ_JAUSST010000013.1"/>
</dbReference>
<sequence>MTDGNSQSTKESGNLNESENAPAGRRSELRRTVINAIADTMDLYGATYSFGQLYGIMYFEDKPMTLEDMKTHMNMSKSNMSYAVRSLMESKMVTKLEEKQERKDLYVAETDFFLAFRNFFTMKLQREIDVMKSAIEEVIPELSDIILSIDTPDDERKSCLQDLHKLRQALDYYGWLQQFVKQLENGSFFNLPQNREG</sequence>
<name>A0ABT9U9R1_PAEHA</name>
<keyword evidence="3 4" id="KW-0804">Transcription</keyword>
<evidence type="ECO:0000256" key="1">
    <source>
        <dbReference type="ARBA" id="ARBA00023015"/>
    </source>
</evidence>
<gene>
    <name evidence="6" type="ORF">J2T15_005855</name>
</gene>
<evidence type="ECO:0000256" key="3">
    <source>
        <dbReference type="ARBA" id="ARBA00023163"/>
    </source>
</evidence>
<dbReference type="Gene3D" id="1.10.10.10">
    <property type="entry name" value="Winged helix-like DNA-binding domain superfamily/Winged helix DNA-binding domain"/>
    <property type="match status" value="1"/>
</dbReference>
<dbReference type="InterPro" id="IPR036388">
    <property type="entry name" value="WH-like_DNA-bd_sf"/>
</dbReference>
<dbReference type="GO" id="GO:0003677">
    <property type="term" value="F:DNA binding"/>
    <property type="evidence" value="ECO:0007669"/>
    <property type="project" value="UniProtKB-KW"/>
</dbReference>
<organism evidence="6 7">
    <name type="scientific">Paenibacillus harenae</name>
    <dbReference type="NCBI Taxonomy" id="306543"/>
    <lineage>
        <taxon>Bacteria</taxon>
        <taxon>Bacillati</taxon>
        <taxon>Bacillota</taxon>
        <taxon>Bacilli</taxon>
        <taxon>Bacillales</taxon>
        <taxon>Paenibacillaceae</taxon>
        <taxon>Paenibacillus</taxon>
    </lineage>
</organism>
<dbReference type="EMBL" id="JAUSSU010000019">
    <property type="protein sequence ID" value="MDQ0116375.1"/>
    <property type="molecule type" value="Genomic_DNA"/>
</dbReference>
<dbReference type="SUPFAM" id="SSF46785">
    <property type="entry name" value="Winged helix' DNA-binding domain"/>
    <property type="match status" value="1"/>
</dbReference>
<evidence type="ECO:0000313" key="7">
    <source>
        <dbReference type="Proteomes" id="UP001229346"/>
    </source>
</evidence>
<dbReference type="PANTHER" id="PTHR38465">
    <property type="entry name" value="HTH-TYPE TRANSCRIPTIONAL REGULATOR MJ1563-RELATED"/>
    <property type="match status" value="1"/>
</dbReference>
<keyword evidence="2 4" id="KW-0238">DNA-binding</keyword>
<dbReference type="PANTHER" id="PTHR38465:SF1">
    <property type="entry name" value="HTH-TYPE TRANSCRIPTIONAL REGULATOR MJ1563-RELATED"/>
    <property type="match status" value="1"/>
</dbReference>
<keyword evidence="1 4" id="KW-0805">Transcription regulation</keyword>